<dbReference type="InterPro" id="IPR007551">
    <property type="entry name" value="YajQ/Smlt4090-like"/>
</dbReference>
<protein>
    <submittedName>
        <fullName evidence="4">Unannotated protein</fullName>
    </submittedName>
</protein>
<dbReference type="Gene3D" id="3.30.70.990">
    <property type="entry name" value="YajQ-like, domain 2"/>
    <property type="match status" value="1"/>
</dbReference>
<dbReference type="GO" id="GO:0005829">
    <property type="term" value="C:cytosol"/>
    <property type="evidence" value="ECO:0007669"/>
    <property type="project" value="TreeGrafter"/>
</dbReference>
<sequence length="183" mass="20595">MQLYALRNFFIVPLPLEGQALMPSFDITSEVDHQEIRNAVDQAMREIVNRFDFKNTNSTIELEEATITLRSASTDRLGAVRQVLEEKLVKRQVSLKAVSYEKVEEASGGTARQIVNLVAGISSDKARQLNKFIKELGIKGSQSQTQGEQIRVTAKKRDDLQGIIAACKEHDFEIPLQFGNFRD</sequence>
<dbReference type="EMBL" id="CAFBOG010000037">
    <property type="protein sequence ID" value="CAB4973413.1"/>
    <property type="molecule type" value="Genomic_DNA"/>
</dbReference>
<dbReference type="EMBL" id="CAFBPW010000022">
    <property type="protein sequence ID" value="CAB5027777.1"/>
    <property type="molecule type" value="Genomic_DNA"/>
</dbReference>
<dbReference type="CDD" id="cd11740">
    <property type="entry name" value="YajQ_like"/>
    <property type="match status" value="1"/>
</dbReference>
<evidence type="ECO:0000313" key="3">
    <source>
        <dbReference type="EMBL" id="CAB4716754.1"/>
    </source>
</evidence>
<name>A0A6J7AAG6_9ZZZZ</name>
<dbReference type="GO" id="GO:0000166">
    <property type="term" value="F:nucleotide binding"/>
    <property type="evidence" value="ECO:0007669"/>
    <property type="project" value="UniProtKB-KW"/>
</dbReference>
<evidence type="ECO:0000313" key="4">
    <source>
        <dbReference type="EMBL" id="CAB4829852.1"/>
    </source>
</evidence>
<comment type="similarity">
    <text evidence="2">Belongs to the YajQ family.</text>
</comment>
<organism evidence="4">
    <name type="scientific">freshwater metagenome</name>
    <dbReference type="NCBI Taxonomy" id="449393"/>
    <lineage>
        <taxon>unclassified sequences</taxon>
        <taxon>metagenomes</taxon>
        <taxon>ecological metagenomes</taxon>
    </lineage>
</organism>
<dbReference type="Gene3D" id="3.30.70.860">
    <property type="match status" value="1"/>
</dbReference>
<gene>
    <name evidence="3" type="ORF">UFOPK2582_01706</name>
    <name evidence="4" type="ORF">UFOPK3046_02302</name>
    <name evidence="5" type="ORF">UFOPK3914_00581</name>
    <name evidence="6" type="ORF">UFOPK4173_00342</name>
    <name evidence="7" type="ORF">UFOPK4354_02133</name>
</gene>
<dbReference type="InterPro" id="IPR036183">
    <property type="entry name" value="YajQ-like_sf"/>
</dbReference>
<evidence type="ECO:0000313" key="6">
    <source>
        <dbReference type="EMBL" id="CAB5027777.1"/>
    </source>
</evidence>
<dbReference type="InterPro" id="IPR035570">
    <property type="entry name" value="UPF0234_N"/>
</dbReference>
<evidence type="ECO:0000256" key="1">
    <source>
        <dbReference type="ARBA" id="ARBA00022741"/>
    </source>
</evidence>
<dbReference type="NCBIfam" id="NF003819">
    <property type="entry name" value="PRK05412.1"/>
    <property type="match status" value="1"/>
</dbReference>
<dbReference type="EMBL" id="CAFBQW010000371">
    <property type="protein sequence ID" value="CAB5069471.1"/>
    <property type="molecule type" value="Genomic_DNA"/>
</dbReference>
<evidence type="ECO:0000256" key="2">
    <source>
        <dbReference type="ARBA" id="ARBA00093450"/>
    </source>
</evidence>
<dbReference type="AlphaFoldDB" id="A0A6J7AAG6"/>
<dbReference type="PANTHER" id="PTHR30476:SF0">
    <property type="entry name" value="UPF0234 PROTEIN YAJQ"/>
    <property type="match status" value="1"/>
</dbReference>
<evidence type="ECO:0000313" key="5">
    <source>
        <dbReference type="EMBL" id="CAB4973413.1"/>
    </source>
</evidence>
<dbReference type="HAMAP" id="MF_00632">
    <property type="entry name" value="UPF0234"/>
    <property type="match status" value="1"/>
</dbReference>
<proteinExistence type="inferred from homology"/>
<accession>A0A6J7AAG6</accession>
<evidence type="ECO:0000313" key="7">
    <source>
        <dbReference type="EMBL" id="CAB5069471.1"/>
    </source>
</evidence>
<dbReference type="EMBL" id="CAEZXS010000286">
    <property type="protein sequence ID" value="CAB4716754.1"/>
    <property type="molecule type" value="Genomic_DNA"/>
</dbReference>
<dbReference type="Pfam" id="PF04461">
    <property type="entry name" value="YajQ"/>
    <property type="match status" value="1"/>
</dbReference>
<dbReference type="EMBL" id="CAFAAQ010000364">
    <property type="protein sequence ID" value="CAB4829852.1"/>
    <property type="molecule type" value="Genomic_DNA"/>
</dbReference>
<reference evidence="4" key="1">
    <citation type="submission" date="2020-05" db="EMBL/GenBank/DDBJ databases">
        <authorList>
            <person name="Chiriac C."/>
            <person name="Salcher M."/>
            <person name="Ghai R."/>
            <person name="Kavagutti S V."/>
        </authorList>
    </citation>
    <scope>NUCLEOTIDE SEQUENCE</scope>
</reference>
<dbReference type="InterPro" id="IPR035571">
    <property type="entry name" value="UPF0234-like_C"/>
</dbReference>
<dbReference type="SUPFAM" id="SSF89963">
    <property type="entry name" value="YajQ-like"/>
    <property type="match status" value="2"/>
</dbReference>
<keyword evidence="1" id="KW-0547">Nucleotide-binding</keyword>
<dbReference type="PANTHER" id="PTHR30476">
    <property type="entry name" value="UPF0234 PROTEIN YAJQ"/>
    <property type="match status" value="1"/>
</dbReference>